<feature type="compositionally biased region" description="Polar residues" evidence="5">
    <location>
        <begin position="817"/>
        <end position="844"/>
    </location>
</feature>
<keyword evidence="3" id="KW-0560">Oxidoreductase</keyword>
<dbReference type="AlphaFoldDB" id="A0A292IHM9"/>
<dbReference type="GO" id="GO:0031419">
    <property type="term" value="F:cobalamin binding"/>
    <property type="evidence" value="ECO:0007669"/>
    <property type="project" value="UniProtKB-KW"/>
</dbReference>
<evidence type="ECO:0000256" key="5">
    <source>
        <dbReference type="SAM" id="MobiDB-lite"/>
    </source>
</evidence>
<dbReference type="SUPFAM" id="SSF51998">
    <property type="entry name" value="PFL-like glycyl radical enzymes"/>
    <property type="match status" value="1"/>
</dbReference>
<accession>A0A292IHM9</accession>
<dbReference type="PANTHER" id="PTHR43371:SF1">
    <property type="entry name" value="RIBONUCLEOSIDE-DIPHOSPHATE REDUCTASE"/>
    <property type="match status" value="1"/>
</dbReference>
<evidence type="ECO:0000259" key="6">
    <source>
        <dbReference type="Pfam" id="PF02867"/>
    </source>
</evidence>
<keyword evidence="4" id="KW-0170">Cobalt</keyword>
<gene>
    <name evidence="7" type="ORF">MAMA39_03100</name>
</gene>
<sequence>MFEYNLEQIKILNSSLKKFPYISLIDPKDNKSFEGESRFYFLNFYTKKDTDLISLTPGDLLLVSLSKHGQESIKVIGNLLQILPNDELEIQVESNELHKLPSDLKHLKIITCLKKDVEKPLELYFEQVARRVAKTIAKFEKKRKRRMEMEQKFATEIATLNFLPAPTVLNRSQSDQKQSYFDAYTLANLPDSRIGLAQFRQEIIEILSHHGCVGVNAATLRPKGSLISSINIESPGAVTWINDLSKTTEFIIQKGNTKGKQLTSLADWHPDVIEFIVSKINDPKILRWILDNVKDPLIIKEVKQKFKFFPLTEVEKKYHENILSTSSDEVAKNASKIILEEAGSWKIINQDFLAGTDIAIAISDQFMNAVKINAKWTLKYPDLINLSRKQKNFYDANWSKINNVFHWEQLNYPVKNYYEINAKNLWDLIIYCSLHLNQPLIYFVDTINQASVVGDKSKNLIVIDPLNHLPLHQHSVCNLGWINLANFIDKSSGNIKQTELEETVRIAVRFLDNVIDANEYFSLQAKKHALGMRPIGLGIIGLHDFFIWSSERYGSKKSRATIDLVASTIAKTAYRASVDLAVEKKPYKFLKRKNFKLLSESNYVKSLLSEIVEKITKKGLRNSCVLASANSFELSKIVGVANGVDAYHSFYLDENQTSKISLVDEWLQYNETPNSQSEYESLVSNLPPYFASATDIPTEEHVKVQNSLEKFYDSAVIKTVYISENASLEQVEKTVESLYDGQVKVVNLKIFQGSAKNYQSVSNYKTTEQLTNNLKATNETKTTGLLSSVQALNSKQVTVNPSGNDVIVEKPKINEPQKATSSVHTQQNSTVIHSNNSNENTMDDATSLETNHEISANNWSIQSQSSQDEACDKSEPLANPNQNVFTEK</sequence>
<name>A0A292IHM9_9MOLU</name>
<comment type="cofactor">
    <cofactor evidence="1">
        <name>adenosylcob(III)alamin</name>
        <dbReference type="ChEBI" id="CHEBI:18408"/>
    </cofactor>
</comment>
<dbReference type="Pfam" id="PF02867">
    <property type="entry name" value="Ribonuc_red_lgC"/>
    <property type="match status" value="1"/>
</dbReference>
<dbReference type="PRINTS" id="PR01183">
    <property type="entry name" value="RIBORDTASEM1"/>
</dbReference>
<keyword evidence="8" id="KW-1185">Reference proteome</keyword>
<protein>
    <recommendedName>
        <fullName evidence="6">Ribonucleotide reductase large subunit C-terminal domain-containing protein</fullName>
    </recommendedName>
</protein>
<evidence type="ECO:0000313" key="7">
    <source>
        <dbReference type="EMBL" id="CDN40431.1"/>
    </source>
</evidence>
<dbReference type="InterPro" id="IPR000788">
    <property type="entry name" value="RNR_lg_C"/>
</dbReference>
<reference evidence="7 8" key="1">
    <citation type="journal article" date="2015" name="Clin. Infect. Dis.">
        <title>Genomic Investigations unmask Mycoplasma amphoriforme, a new respiratory pathogen.</title>
        <authorList>
            <person name="Gillespie S.H."/>
            <person name="Ling C.L."/>
            <person name="Oravcova K."/>
            <person name="Pinheiro M."/>
            <person name="Wells L."/>
            <person name="Bryant J.M."/>
            <person name="McHugh T.D."/>
            <person name="Bebear C."/>
            <person name="Webster D."/>
            <person name="Harris S.R."/>
            <person name="Seth-Smith H.M."/>
            <person name="Thomson N.R."/>
        </authorList>
    </citation>
    <scope>NUCLEOTIDE SEQUENCE [LARGE SCALE GENOMIC DNA]</scope>
    <source>
        <strain evidence="7 8">A39</strain>
    </source>
</reference>
<keyword evidence="2" id="KW-0846">Cobalamin</keyword>
<dbReference type="Proteomes" id="UP000261764">
    <property type="component" value="Chromosome I"/>
</dbReference>
<evidence type="ECO:0000256" key="4">
    <source>
        <dbReference type="ARBA" id="ARBA00023285"/>
    </source>
</evidence>
<dbReference type="Gene3D" id="3.20.70.20">
    <property type="match status" value="1"/>
</dbReference>
<dbReference type="EMBL" id="HG937516">
    <property type="protein sequence ID" value="CDN40431.1"/>
    <property type="molecule type" value="Genomic_DNA"/>
</dbReference>
<proteinExistence type="predicted"/>
<evidence type="ECO:0000256" key="1">
    <source>
        <dbReference type="ARBA" id="ARBA00001922"/>
    </source>
</evidence>
<feature type="domain" description="Ribonucleotide reductase large subunit C-terminal" evidence="6">
    <location>
        <begin position="188"/>
        <end position="740"/>
    </location>
</feature>
<feature type="region of interest" description="Disordered" evidence="5">
    <location>
        <begin position="860"/>
        <end position="888"/>
    </location>
</feature>
<dbReference type="RefSeq" id="WP_343251779.1">
    <property type="nucleotide sequence ID" value="NZ_HG937516.1"/>
</dbReference>
<dbReference type="KEGG" id="mamp:MAMA39_03100"/>
<dbReference type="GO" id="GO:0004748">
    <property type="term" value="F:ribonucleoside-diphosphate reductase activity, thioredoxin disulfide as acceptor"/>
    <property type="evidence" value="ECO:0007669"/>
    <property type="project" value="TreeGrafter"/>
</dbReference>
<evidence type="ECO:0000313" key="8">
    <source>
        <dbReference type="Proteomes" id="UP000261764"/>
    </source>
</evidence>
<dbReference type="InterPro" id="IPR050862">
    <property type="entry name" value="RdRp_reductase_class-2"/>
</dbReference>
<feature type="compositionally biased region" description="Polar residues" evidence="5">
    <location>
        <begin position="879"/>
        <end position="888"/>
    </location>
</feature>
<evidence type="ECO:0000256" key="2">
    <source>
        <dbReference type="ARBA" id="ARBA00022628"/>
    </source>
</evidence>
<organism evidence="7 8">
    <name type="scientific">Mycoplasma amphoriforme A39</name>
    <dbReference type="NCBI Taxonomy" id="572419"/>
    <lineage>
        <taxon>Bacteria</taxon>
        <taxon>Bacillati</taxon>
        <taxon>Mycoplasmatota</taxon>
        <taxon>Mollicutes</taxon>
        <taxon>Mycoplasmataceae</taxon>
        <taxon>Mycoplasma</taxon>
    </lineage>
</organism>
<dbReference type="PANTHER" id="PTHR43371">
    <property type="entry name" value="VITAMIN B12-DEPENDENT RIBONUCLEOTIDE REDUCTASE"/>
    <property type="match status" value="1"/>
</dbReference>
<evidence type="ECO:0000256" key="3">
    <source>
        <dbReference type="ARBA" id="ARBA00023002"/>
    </source>
</evidence>
<feature type="region of interest" description="Disordered" evidence="5">
    <location>
        <begin position="814"/>
        <end position="844"/>
    </location>
</feature>